<feature type="region of interest" description="Disordered" evidence="16">
    <location>
        <begin position="1"/>
        <end position="75"/>
    </location>
</feature>
<evidence type="ECO:0000256" key="4">
    <source>
        <dbReference type="ARBA" id="ARBA00022618"/>
    </source>
</evidence>
<keyword evidence="7" id="KW-0498">Mitosis</keyword>
<keyword evidence="3" id="KW-0597">Phosphoprotein</keyword>
<evidence type="ECO:0000256" key="15">
    <source>
        <dbReference type="SAM" id="Coils"/>
    </source>
</evidence>
<dbReference type="GO" id="GO:0005524">
    <property type="term" value="F:ATP binding"/>
    <property type="evidence" value="ECO:0007669"/>
    <property type="project" value="UniProtKB-UniRule"/>
</dbReference>
<feature type="region of interest" description="Disordered" evidence="16">
    <location>
        <begin position="1078"/>
        <end position="1097"/>
    </location>
</feature>
<reference evidence="19" key="2">
    <citation type="submission" date="2019-10" db="EMBL/GenBank/DDBJ databases">
        <authorList>
            <consortium name="NCBI Genome Project"/>
        </authorList>
    </citation>
    <scope>NUCLEOTIDE SEQUENCE</scope>
    <source>
        <strain evidence="19">NI907</strain>
    </source>
</reference>
<evidence type="ECO:0000313" key="19">
    <source>
        <dbReference type="RefSeq" id="XP_030985567.1"/>
    </source>
</evidence>
<organism evidence="18 19">
    <name type="scientific">Pyricularia grisea</name>
    <name type="common">Crabgrass-specific blast fungus</name>
    <name type="synonym">Magnaporthe grisea</name>
    <dbReference type="NCBI Taxonomy" id="148305"/>
    <lineage>
        <taxon>Eukaryota</taxon>
        <taxon>Fungi</taxon>
        <taxon>Dikarya</taxon>
        <taxon>Ascomycota</taxon>
        <taxon>Pezizomycotina</taxon>
        <taxon>Sordariomycetes</taxon>
        <taxon>Sordariomycetidae</taxon>
        <taxon>Magnaporthales</taxon>
        <taxon>Pyriculariaceae</taxon>
        <taxon>Pyricularia</taxon>
    </lineage>
</organism>
<evidence type="ECO:0000259" key="17">
    <source>
        <dbReference type="PROSITE" id="PS50067"/>
    </source>
</evidence>
<dbReference type="GO" id="GO:0005876">
    <property type="term" value="C:spindle microtubule"/>
    <property type="evidence" value="ECO:0007669"/>
    <property type="project" value="TreeGrafter"/>
</dbReference>
<dbReference type="InterPro" id="IPR047149">
    <property type="entry name" value="KIF11-like"/>
</dbReference>
<keyword evidence="18" id="KW-1185">Reference proteome</keyword>
<dbReference type="InterPro" id="IPR047241">
    <property type="entry name" value="KIF11-like_kin_motor_dom"/>
</dbReference>
<feature type="compositionally biased region" description="Low complexity" evidence="16">
    <location>
        <begin position="13"/>
        <end position="32"/>
    </location>
</feature>
<reference evidence="19" key="1">
    <citation type="journal article" date="2019" name="Mol. Biol. Evol.">
        <title>Blast fungal genomes show frequent chromosomal changes, gene gains and losses, and effector gene turnover.</title>
        <authorList>
            <person name="Gomez Luciano L.B."/>
            <person name="Jason Tsai I."/>
            <person name="Chuma I."/>
            <person name="Tosa Y."/>
            <person name="Chen Y.H."/>
            <person name="Li J.Y."/>
            <person name="Li M.Y."/>
            <person name="Jade Lu M.Y."/>
            <person name="Nakayashiki H."/>
            <person name="Li W.H."/>
        </authorList>
    </citation>
    <scope>NUCLEOTIDE SEQUENCE</scope>
    <source>
        <strain evidence="19">NI907</strain>
    </source>
</reference>
<dbReference type="GO" id="GO:0072686">
    <property type="term" value="C:mitotic spindle"/>
    <property type="evidence" value="ECO:0007669"/>
    <property type="project" value="TreeGrafter"/>
</dbReference>
<dbReference type="GO" id="GO:0008574">
    <property type="term" value="F:plus-end-directed microtubule motor activity"/>
    <property type="evidence" value="ECO:0007669"/>
    <property type="project" value="TreeGrafter"/>
</dbReference>
<keyword evidence="11" id="KW-0206">Cytoskeleton</keyword>
<dbReference type="GeneID" id="41959345"/>
<keyword evidence="5" id="KW-0493">Microtubule</keyword>
<comment type="similarity">
    <text evidence="13">Belongs to the TRAFAC class myosin-kinesin ATPase superfamily. Kinesin family. KIN-5/BimC subfamily.</text>
</comment>
<dbReference type="PRINTS" id="PR00380">
    <property type="entry name" value="KINESINHEAVY"/>
</dbReference>
<feature type="region of interest" description="Disordered" evidence="16">
    <location>
        <begin position="1117"/>
        <end position="1192"/>
    </location>
</feature>
<feature type="compositionally biased region" description="Polar residues" evidence="16">
    <location>
        <begin position="1143"/>
        <end position="1156"/>
    </location>
</feature>
<keyword evidence="4" id="KW-0132">Cell division</keyword>
<dbReference type="GO" id="GO:0007018">
    <property type="term" value="P:microtubule-based movement"/>
    <property type="evidence" value="ECO:0007669"/>
    <property type="project" value="InterPro"/>
</dbReference>
<dbReference type="AlphaFoldDB" id="A0A6P8BEJ6"/>
<dbReference type="Proteomes" id="UP000515153">
    <property type="component" value="Unplaced"/>
</dbReference>
<evidence type="ECO:0000256" key="3">
    <source>
        <dbReference type="ARBA" id="ARBA00022553"/>
    </source>
</evidence>
<dbReference type="InterPro" id="IPR019821">
    <property type="entry name" value="Kinesin_motor_CS"/>
</dbReference>
<sequence length="1192" mass="131431">MSSLREPSRRLPRASTVSSAGASTTSRAGAVGRASVRPGVRASTTATRNVRTNHHSAIASRIDRSGAASPAESVSSMATTLTGGIKRKERDYEASEVGLGEKTNINVVVRCRGRNDREVRENSAVVVSTEGVKGNVVELSMGPNALSNKSYNFDRVFSSAADQSMIFDDVVKPILDEMLSGYNCTIFAYGQTGTGKTYTMTGDMNETMGMLSDAAGIIPRVLQTLFNKLEIEESDNCVRCSFIELYNEELRDLLSADDGAKLRIYEDNAKKSTVVQGMEERHIVTAAEGIKRLQEGSLRRQVAATKCNDLSSRSHTIFTITVYVKRPGENGDDYVSAGKLNLVDLAGSENIQRSGAENKRAAEAGLINKSLLTLGRVINSLVDQGTHIPYRESKLTRLLQDSLGGRTKTCIIATISPAKSNLEETISTLDYAFRAKDIRNKPQIRTLMSKKTLLREFTAEIEKLRGELVTTRQRNGVYLSNEAYEEITVQNESRRILTEEQAAKIGTIEANLRGKVQELFDLTSSFMGLKKEHEGTRLQLDDTKELLDQTELVLSGTRKSLADETYLRKAHQETEEKLANIGSELIDTLGETVEHVSGLRAKNKRKSDLQSLNRSTWAMSQAQVADVTELVEGRISEFQKDQEDHISSVSERMQSFLQAELDKLSDTQNLLDQNLGKFGISKKELLEHKEQSKQEMDAVLEEIKVVRDHIKERVGESLEAIASAAERIAADVLSELGLFHNQLHTSYSTLGKDFKTIFEDLVKHLGAQRSESDRLRRQLEGASESLIQSNAATSARIQEIVAQERKQAAEERKQLLAQITKLINNQGETQELRLADKAALLNQDLLNSTKAFEGSVTQYSDGMGTWVEKDGQVMADINKSRDNVKTKMKDDWAAANKHSTSIQETTKSVHAETVRVVEEQKRDLDVQMQDLDSFVTRARSQNSLHHSQHAASVQQLSHTVENSYAEISSHSKEAVERVREFADEVEAEVDDLRAGLEPLDENVCQPLSNLRESIRDTLLQEYQPTGETPEKTQYNYPTELPRTAPHEILLAGLNGGVLETPSKSAPAPPVVFSDFDETTVKRERSPSTSSAVSSGLREVNPNVSVTTSAIQFNPSASTMSLAPLSGPDTNNNSTMPVYRRSTRSVSNNKDALSKSTMGGKPASVTTGIEGRENVPPIGGFAASGRRKSPRLR</sequence>
<keyword evidence="8 14" id="KW-0067">ATP-binding</keyword>
<dbReference type="Gene3D" id="3.40.850.10">
    <property type="entry name" value="Kinesin motor domain"/>
    <property type="match status" value="1"/>
</dbReference>
<evidence type="ECO:0000256" key="1">
    <source>
        <dbReference type="ARBA" id="ARBA00004245"/>
    </source>
</evidence>
<evidence type="ECO:0000256" key="16">
    <source>
        <dbReference type="SAM" id="MobiDB-lite"/>
    </source>
</evidence>
<dbReference type="PROSITE" id="PS00411">
    <property type="entry name" value="KINESIN_MOTOR_1"/>
    <property type="match status" value="1"/>
</dbReference>
<dbReference type="GO" id="GO:0000073">
    <property type="term" value="P:initial mitotic spindle pole body separation"/>
    <property type="evidence" value="ECO:0007669"/>
    <property type="project" value="TreeGrafter"/>
</dbReference>
<dbReference type="SUPFAM" id="SSF52540">
    <property type="entry name" value="P-loop containing nucleoside triphosphate hydrolases"/>
    <property type="match status" value="1"/>
</dbReference>
<keyword evidence="12" id="KW-0131">Cell cycle</keyword>
<feature type="coiled-coil region" evidence="15">
    <location>
        <begin position="682"/>
        <end position="709"/>
    </location>
</feature>
<dbReference type="PANTHER" id="PTHR47970:SF12">
    <property type="entry name" value="KINESIN FAMILY MEMBER 11"/>
    <property type="match status" value="1"/>
</dbReference>
<evidence type="ECO:0000256" key="12">
    <source>
        <dbReference type="ARBA" id="ARBA00023306"/>
    </source>
</evidence>
<dbReference type="InterPro" id="IPR036961">
    <property type="entry name" value="Kinesin_motor_dom_sf"/>
</dbReference>
<dbReference type="Pfam" id="PF00225">
    <property type="entry name" value="Kinesin"/>
    <property type="match status" value="1"/>
</dbReference>
<feature type="coiled-coil region" evidence="15">
    <location>
        <begin position="447"/>
        <end position="474"/>
    </location>
</feature>
<dbReference type="RefSeq" id="XP_030985567.1">
    <property type="nucleotide sequence ID" value="XM_031124436.1"/>
</dbReference>
<keyword evidence="6 14" id="KW-0547">Nucleotide-binding</keyword>
<keyword evidence="10 14" id="KW-0505">Motor protein</keyword>
<reference evidence="19" key="3">
    <citation type="submission" date="2025-08" db="UniProtKB">
        <authorList>
            <consortium name="RefSeq"/>
        </authorList>
    </citation>
    <scope>IDENTIFICATION</scope>
    <source>
        <strain evidence="19">NI907</strain>
    </source>
</reference>
<evidence type="ECO:0000256" key="10">
    <source>
        <dbReference type="ARBA" id="ARBA00023175"/>
    </source>
</evidence>
<evidence type="ECO:0000313" key="18">
    <source>
        <dbReference type="Proteomes" id="UP000515153"/>
    </source>
</evidence>
<dbReference type="GO" id="GO:0008017">
    <property type="term" value="F:microtubule binding"/>
    <property type="evidence" value="ECO:0007669"/>
    <property type="project" value="InterPro"/>
</dbReference>
<feature type="binding site" evidence="14">
    <location>
        <begin position="190"/>
        <end position="197"/>
    </location>
    <ligand>
        <name>ATP</name>
        <dbReference type="ChEBI" id="CHEBI:30616"/>
    </ligand>
</feature>
<protein>
    <recommendedName>
        <fullName evidence="17">Kinesin motor domain-containing protein</fullName>
    </recommendedName>
</protein>
<dbReference type="PROSITE" id="PS50067">
    <property type="entry name" value="KINESIN_MOTOR_2"/>
    <property type="match status" value="1"/>
</dbReference>
<name>A0A6P8BEJ6_PYRGI</name>
<dbReference type="InterPro" id="IPR027417">
    <property type="entry name" value="P-loop_NTPase"/>
</dbReference>
<dbReference type="CDD" id="cd01364">
    <property type="entry name" value="KISc_BimC_Eg5"/>
    <property type="match status" value="1"/>
</dbReference>
<dbReference type="GO" id="GO:0005634">
    <property type="term" value="C:nucleus"/>
    <property type="evidence" value="ECO:0007669"/>
    <property type="project" value="TreeGrafter"/>
</dbReference>
<dbReference type="InterPro" id="IPR025901">
    <property type="entry name" value="Kinesin-assoc_MT-bd_dom"/>
</dbReference>
<evidence type="ECO:0000256" key="8">
    <source>
        <dbReference type="ARBA" id="ARBA00022840"/>
    </source>
</evidence>
<evidence type="ECO:0000256" key="6">
    <source>
        <dbReference type="ARBA" id="ARBA00022741"/>
    </source>
</evidence>
<accession>A0A6P8BEJ6</accession>
<dbReference type="GO" id="GO:0051301">
    <property type="term" value="P:cell division"/>
    <property type="evidence" value="ECO:0007669"/>
    <property type="project" value="UniProtKB-KW"/>
</dbReference>
<keyword evidence="9 15" id="KW-0175">Coiled coil</keyword>
<dbReference type="InterPro" id="IPR001752">
    <property type="entry name" value="Kinesin_motor_dom"/>
</dbReference>
<evidence type="ECO:0000256" key="7">
    <source>
        <dbReference type="ARBA" id="ARBA00022776"/>
    </source>
</evidence>
<evidence type="ECO:0000256" key="5">
    <source>
        <dbReference type="ARBA" id="ARBA00022701"/>
    </source>
</evidence>
<gene>
    <name evidence="19" type="ORF">PgNI_04389</name>
</gene>
<keyword evidence="2" id="KW-0963">Cytoplasm</keyword>
<dbReference type="SMART" id="SM00129">
    <property type="entry name" value="KISc"/>
    <property type="match status" value="1"/>
</dbReference>
<evidence type="ECO:0000256" key="14">
    <source>
        <dbReference type="PROSITE-ProRule" id="PRU00283"/>
    </source>
</evidence>
<dbReference type="FunFam" id="3.40.850.10:FF:000051">
    <property type="entry name" value="Kinesin-like protein bimC"/>
    <property type="match status" value="1"/>
</dbReference>
<comment type="subcellular location">
    <subcellularLocation>
        <location evidence="1">Cytoplasm</location>
        <location evidence="1">Cytoskeleton</location>
    </subcellularLocation>
</comment>
<dbReference type="PANTHER" id="PTHR47970">
    <property type="entry name" value="KINESIN-LIKE PROTEIN KIF11"/>
    <property type="match status" value="1"/>
</dbReference>
<feature type="domain" description="Kinesin motor" evidence="17">
    <location>
        <begin position="104"/>
        <end position="438"/>
    </location>
</feature>
<evidence type="ECO:0000256" key="9">
    <source>
        <dbReference type="ARBA" id="ARBA00023054"/>
    </source>
</evidence>
<evidence type="ECO:0000256" key="2">
    <source>
        <dbReference type="ARBA" id="ARBA00022490"/>
    </source>
</evidence>
<dbReference type="Pfam" id="PF13931">
    <property type="entry name" value="Microtub_bind"/>
    <property type="match status" value="1"/>
</dbReference>
<proteinExistence type="inferred from homology"/>
<evidence type="ECO:0000256" key="13">
    <source>
        <dbReference type="ARBA" id="ARBA00034704"/>
    </source>
</evidence>
<evidence type="ECO:0000256" key="11">
    <source>
        <dbReference type="ARBA" id="ARBA00023212"/>
    </source>
</evidence>
<dbReference type="KEGG" id="pgri:PgNI_04389"/>